<name>A0ABV1GT13_9FIRM</name>
<dbReference type="Gene3D" id="1.10.8.730">
    <property type="match status" value="1"/>
</dbReference>
<proteinExistence type="predicted"/>
<sequence length="385" mass="43358">FNVQELNDSTGNYYGINQISKNVNIGNRKKLINGNGFVFGVPGSGKSFFCKMEMGSVFLSGDDEIIVIDPMNEYFDIAETYGGTVVNMSTYTDNYVNPLEMDVWSLDPNDSKGMVREKGEFMLGLCEQCIGDSLNSRQKSIIDRCVRKLYIDIARSKEKYIPVMSDFYDILMAQPEDEAKDIALSLELFVNGSLNIFNHQTNVDVDNRFTVYGIRDLGTELSPITMLVMMESIQNRIVENGKRGKATWLYIDEFHVLLNSEYSAKYLQQLWKKVRKQGGLCTGITQNVVDLLQNYTATTMLANSEFVALLKQANTDSSKMAEVIGVSEAQLRFVTNTASGMGLIKCGSVVIPFDNQISKDTDLYNLYNTNIHEIIEMKKHANEKC</sequence>
<dbReference type="PANTHER" id="PTHR30121:SF6">
    <property type="entry name" value="SLR6007 PROTEIN"/>
    <property type="match status" value="1"/>
</dbReference>
<dbReference type="InterPro" id="IPR043964">
    <property type="entry name" value="P-loop_TraG"/>
</dbReference>
<dbReference type="Gene3D" id="3.40.50.300">
    <property type="entry name" value="P-loop containing nucleotide triphosphate hydrolases"/>
    <property type="match status" value="1"/>
</dbReference>
<dbReference type="InterPro" id="IPR051162">
    <property type="entry name" value="T4SS_component"/>
</dbReference>
<comment type="caution">
    <text evidence="2">The sequence shown here is derived from an EMBL/GenBank/DDBJ whole genome shotgun (WGS) entry which is preliminary data.</text>
</comment>
<organism evidence="2 3">
    <name type="scientific">Lachnospira intestinalis</name>
    <dbReference type="NCBI Taxonomy" id="3133158"/>
    <lineage>
        <taxon>Bacteria</taxon>
        <taxon>Bacillati</taxon>
        <taxon>Bacillota</taxon>
        <taxon>Clostridia</taxon>
        <taxon>Lachnospirales</taxon>
        <taxon>Lachnospiraceae</taxon>
        <taxon>Lachnospira</taxon>
    </lineage>
</organism>
<reference evidence="2 3" key="1">
    <citation type="submission" date="2024-03" db="EMBL/GenBank/DDBJ databases">
        <title>Human intestinal bacterial collection.</title>
        <authorList>
            <person name="Pauvert C."/>
            <person name="Hitch T.C.A."/>
            <person name="Clavel T."/>
        </authorList>
    </citation>
    <scope>NUCLEOTIDE SEQUENCE [LARGE SCALE GENOMIC DNA]</scope>
    <source>
        <strain evidence="2 3">CLA-JM-H10</strain>
    </source>
</reference>
<feature type="domain" description="TraG P-loop" evidence="1">
    <location>
        <begin position="30"/>
        <end position="334"/>
    </location>
</feature>
<dbReference type="Pfam" id="PF19044">
    <property type="entry name" value="P-loop_TraG"/>
    <property type="match status" value="1"/>
</dbReference>
<evidence type="ECO:0000313" key="3">
    <source>
        <dbReference type="Proteomes" id="UP001480973"/>
    </source>
</evidence>
<dbReference type="EMBL" id="JBBMES010000040">
    <property type="protein sequence ID" value="MEQ2536376.1"/>
    <property type="molecule type" value="Genomic_DNA"/>
</dbReference>
<evidence type="ECO:0000313" key="2">
    <source>
        <dbReference type="EMBL" id="MEQ2536376.1"/>
    </source>
</evidence>
<protein>
    <submittedName>
        <fullName evidence="2">DUF87 domain-containing protein</fullName>
    </submittedName>
</protein>
<feature type="non-terminal residue" evidence="2">
    <location>
        <position position="1"/>
    </location>
</feature>
<dbReference type="Proteomes" id="UP001480973">
    <property type="component" value="Unassembled WGS sequence"/>
</dbReference>
<accession>A0ABV1GT13</accession>
<dbReference type="SUPFAM" id="SSF52540">
    <property type="entry name" value="P-loop containing nucleoside triphosphate hydrolases"/>
    <property type="match status" value="1"/>
</dbReference>
<keyword evidence="3" id="KW-1185">Reference proteome</keyword>
<gene>
    <name evidence="2" type="ORF">WMO38_14900</name>
</gene>
<dbReference type="PANTHER" id="PTHR30121">
    <property type="entry name" value="UNCHARACTERIZED PROTEIN YJGR-RELATED"/>
    <property type="match status" value="1"/>
</dbReference>
<dbReference type="InterPro" id="IPR027417">
    <property type="entry name" value="P-loop_NTPase"/>
</dbReference>
<evidence type="ECO:0000259" key="1">
    <source>
        <dbReference type="Pfam" id="PF19044"/>
    </source>
</evidence>
<dbReference type="NCBIfam" id="NF045971">
    <property type="entry name" value="conju_CD1110"/>
    <property type="match status" value="1"/>
</dbReference>